<evidence type="ECO:0000313" key="2">
    <source>
        <dbReference type="Proteomes" id="UP001231915"/>
    </source>
</evidence>
<dbReference type="Proteomes" id="UP001231915">
    <property type="component" value="Unassembled WGS sequence"/>
</dbReference>
<sequence>MRRYLLYAVISFCLLLATLFIFRTPLSIAAANHFLTQEQGRMSCLAWSPVGFTEIHISKVCFSNEQADVFGENITVSTKSVEIAHLKVKHKPIVSGSTPAVMTPLSLPLIADRPLISIKKLHLESPVLRQPLSVSVHEAELDSFTLNGDILAQVLVYNDKVTLNADLQSHGITPYLPSQIKTLSGRLSSTFDGIQAVASVSLDANILDRTLDGCEITAKVAGELISSWDLNAQSGDADLSSLDIKLDGSACEKLSQHLRGAYKDMLSASWRVVLPKPLNISSNSAEIPALTLEDNNGATAINLKNLSLDVGEQVVQTDIQLSHHNPQLGWLELQSKLGIRNKTLSLEGDWLLSSEEVRLPQDLKFQDFVSQGDYVLKGEVGQTVSLDLATQSSMGKIANSQAQLDNTELNLTTHVNVDMKQLADGILQALQVDVFKTQFSAERYQVQDVSGKHVLLNSAVSFDEDKQFTGQLEFQVGSFKKAEVRGKDVTHTLTLNGEFKDNKVNAEVDGETHLGLVATPQLSFRQVVLTSAGLLAEQTSLEHVLHLDDFEMLVKQQVDQQLHHLTVMVPEQSFLTLKPILTQFEPKLQLSEGTISATLQGDVNEQSFTFNAALEEGGILYDSHYLSGLNIPVAGKINAGKIAFEDSQIDIREVRSGAVLENFKAILSSSEGDPMLSNISANIFDGQLFTKQIKLTNQDQSFLVEANNWDLAVIANAAKNAGVELSGRVHGQLPVAVVGGLFEINGGKLNNIDIGLLSIENNESVEALKAQQPSLETAFGMLERLNIEKLSSDVNMSSDGWLDLAVQITGVNEQQAEPQPINFNYTHKENIFQLFRALRLSDEITNEVEKALN</sequence>
<protein>
    <submittedName>
        <fullName evidence="1">YdbH domain-containing protein</fullName>
    </submittedName>
</protein>
<dbReference type="Pfam" id="PF11739">
    <property type="entry name" value="YdbH-like"/>
    <property type="match status" value="1"/>
</dbReference>
<gene>
    <name evidence="1" type="ORF">QNM18_15975</name>
</gene>
<dbReference type="InterPro" id="IPR021730">
    <property type="entry name" value="YdbH"/>
</dbReference>
<dbReference type="EMBL" id="JASJUT010000006">
    <property type="protein sequence ID" value="MDK2596549.1"/>
    <property type="molecule type" value="Genomic_DNA"/>
</dbReference>
<name>A0ABT7END3_9GAMM</name>
<proteinExistence type="predicted"/>
<accession>A0ABT7END3</accession>
<evidence type="ECO:0000313" key="1">
    <source>
        <dbReference type="EMBL" id="MDK2596549.1"/>
    </source>
</evidence>
<dbReference type="RefSeq" id="WP_284137768.1">
    <property type="nucleotide sequence ID" value="NZ_JASJUT010000006.1"/>
</dbReference>
<reference evidence="1 2" key="1">
    <citation type="submission" date="2023-05" db="EMBL/GenBank/DDBJ databases">
        <title>Pseudoalteromonas ardens sp. nov., Pseudoalteromonas obscura sp. nov., and Pseudoalteromonas umbrosa sp. nov., isolated from the coral Montipora capitata.</title>
        <authorList>
            <person name="Thomas E.M."/>
            <person name="Smith E.M."/>
            <person name="Papke E."/>
            <person name="Shlafstein M.D."/>
            <person name="Oline D.K."/>
            <person name="Videau P."/>
            <person name="Saw J.H."/>
            <person name="Strangman W.K."/>
            <person name="Ushijima B."/>
        </authorList>
    </citation>
    <scope>NUCLEOTIDE SEQUENCE [LARGE SCALE GENOMIC DNA]</scope>
    <source>
        <strain evidence="1 2">P94</strain>
    </source>
</reference>
<keyword evidence="2" id="KW-1185">Reference proteome</keyword>
<comment type="caution">
    <text evidence="1">The sequence shown here is derived from an EMBL/GenBank/DDBJ whole genome shotgun (WGS) entry which is preliminary data.</text>
</comment>
<organism evidence="1 2">
    <name type="scientific">Pseudoalteromonas obscura</name>
    <dbReference type="NCBI Taxonomy" id="3048491"/>
    <lineage>
        <taxon>Bacteria</taxon>
        <taxon>Pseudomonadati</taxon>
        <taxon>Pseudomonadota</taxon>
        <taxon>Gammaproteobacteria</taxon>
        <taxon>Alteromonadales</taxon>
        <taxon>Pseudoalteromonadaceae</taxon>
        <taxon>Pseudoalteromonas</taxon>
    </lineage>
</organism>